<protein>
    <recommendedName>
        <fullName evidence="7">Choline/ethanolamine kinase</fullName>
    </recommendedName>
</protein>
<dbReference type="GO" id="GO:0005737">
    <property type="term" value="C:cytoplasm"/>
    <property type="evidence" value="ECO:0007669"/>
    <property type="project" value="TreeGrafter"/>
</dbReference>
<gene>
    <name evidence="5" type="ORF">CUNI_LOCUS18381</name>
</gene>
<comment type="caution">
    <text evidence="5">The sequence shown here is derived from an EMBL/GenBank/DDBJ whole genome shotgun (WGS) entry which is preliminary data.</text>
</comment>
<organism evidence="5 6">
    <name type="scientific">Candidula unifasciata</name>
    <dbReference type="NCBI Taxonomy" id="100452"/>
    <lineage>
        <taxon>Eukaryota</taxon>
        <taxon>Metazoa</taxon>
        <taxon>Spiralia</taxon>
        <taxon>Lophotrochozoa</taxon>
        <taxon>Mollusca</taxon>
        <taxon>Gastropoda</taxon>
        <taxon>Heterobranchia</taxon>
        <taxon>Euthyneura</taxon>
        <taxon>Panpulmonata</taxon>
        <taxon>Eupulmonata</taxon>
        <taxon>Stylommatophora</taxon>
        <taxon>Helicina</taxon>
        <taxon>Helicoidea</taxon>
        <taxon>Geomitridae</taxon>
        <taxon>Candidula</taxon>
    </lineage>
</organism>
<keyword evidence="1" id="KW-0444">Lipid biosynthesis</keyword>
<keyword evidence="1" id="KW-0594">Phospholipid biosynthesis</keyword>
<evidence type="ECO:0000313" key="5">
    <source>
        <dbReference type="EMBL" id="CAG5132823.1"/>
    </source>
</evidence>
<dbReference type="GO" id="GO:0006646">
    <property type="term" value="P:phosphatidylethanolamine biosynthetic process"/>
    <property type="evidence" value="ECO:0007669"/>
    <property type="project" value="TreeGrafter"/>
</dbReference>
<reference evidence="5" key="1">
    <citation type="submission" date="2021-04" db="EMBL/GenBank/DDBJ databases">
        <authorList>
            <consortium name="Molecular Ecology Group"/>
        </authorList>
    </citation>
    <scope>NUCLEOTIDE SEQUENCE</scope>
</reference>
<keyword evidence="2" id="KW-1208">Phospholipid metabolism</keyword>
<dbReference type="PANTHER" id="PTHR22603">
    <property type="entry name" value="CHOLINE/ETHANOALAMINE KINASE"/>
    <property type="match status" value="1"/>
</dbReference>
<dbReference type="Proteomes" id="UP000678393">
    <property type="component" value="Unassembled WGS sequence"/>
</dbReference>
<proteinExistence type="inferred from homology"/>
<dbReference type="GO" id="GO:0004103">
    <property type="term" value="F:choline kinase activity"/>
    <property type="evidence" value="ECO:0007669"/>
    <property type="project" value="TreeGrafter"/>
</dbReference>
<dbReference type="PANTHER" id="PTHR22603:SF93">
    <property type="entry name" value="RE24176P"/>
    <property type="match status" value="1"/>
</dbReference>
<evidence type="ECO:0000256" key="4">
    <source>
        <dbReference type="SAM" id="MobiDB-lite"/>
    </source>
</evidence>
<evidence type="ECO:0000256" key="2">
    <source>
        <dbReference type="ARBA" id="ARBA00023264"/>
    </source>
</evidence>
<dbReference type="Gene3D" id="3.90.1200.10">
    <property type="match status" value="2"/>
</dbReference>
<comment type="similarity">
    <text evidence="3">Belongs to the choline/ethanolamine kinase family.</text>
</comment>
<evidence type="ECO:0008006" key="7">
    <source>
        <dbReference type="Google" id="ProtNLM"/>
    </source>
</evidence>
<feature type="region of interest" description="Disordered" evidence="4">
    <location>
        <begin position="1"/>
        <end position="37"/>
    </location>
</feature>
<keyword evidence="1" id="KW-0443">Lipid metabolism</keyword>
<dbReference type="SUPFAM" id="SSF56112">
    <property type="entry name" value="Protein kinase-like (PK-like)"/>
    <property type="match status" value="1"/>
</dbReference>
<evidence type="ECO:0000256" key="3">
    <source>
        <dbReference type="ARBA" id="ARBA00038211"/>
    </source>
</evidence>
<name>A0A8S3ZTT3_9EUPU</name>
<dbReference type="EMBL" id="CAJHNH020005668">
    <property type="protein sequence ID" value="CAG5132823.1"/>
    <property type="molecule type" value="Genomic_DNA"/>
</dbReference>
<evidence type="ECO:0000313" key="6">
    <source>
        <dbReference type="Proteomes" id="UP000678393"/>
    </source>
</evidence>
<dbReference type="OrthoDB" id="3649325at2759"/>
<evidence type="ECO:0000256" key="1">
    <source>
        <dbReference type="ARBA" id="ARBA00023209"/>
    </source>
</evidence>
<sequence>SDMTERDIVNNDSFHINHHKEDNNTDDDTGNDTDRRIDIRNGQLSKDIVTDELVRQKAFRWCQDSIGGAWLNLRSEKEMKISPVGGGMSNYLYLVSLPDGMLPVRSEPTEVLLRIYGQISKSTLDFLVHNSVVFALLAERKLGPKPYGMYHDGRIEEFIKARPLLPEDLRKPDIMRLVAEKLAQFHALDMPLCKKPRWFKSLVRGWIKDIHTNVESNSSIIDKLLKLVPSFDLETEFNELLGFDLGNHFNEWMFDYSSSGRPGFTCTHSNYPTRDEQYCFFRMYLQASGKADVTQEDLALMFRETNTFTLHSHFLWGVWAMVQAQTSSIEFDYTAYALARFEAYFRVKKSLPEMFTTEGS</sequence>
<dbReference type="Pfam" id="PF01633">
    <property type="entry name" value="Choline_kinase"/>
    <property type="match status" value="2"/>
</dbReference>
<dbReference type="AlphaFoldDB" id="A0A8S3ZTT3"/>
<dbReference type="Gene3D" id="3.30.200.20">
    <property type="entry name" value="Phosphorylase Kinase, domain 1"/>
    <property type="match status" value="1"/>
</dbReference>
<keyword evidence="6" id="KW-1185">Reference proteome</keyword>
<feature type="non-terminal residue" evidence="5">
    <location>
        <position position="360"/>
    </location>
</feature>
<dbReference type="InterPro" id="IPR011009">
    <property type="entry name" value="Kinase-like_dom_sf"/>
</dbReference>
<dbReference type="GO" id="GO:0004305">
    <property type="term" value="F:ethanolamine kinase activity"/>
    <property type="evidence" value="ECO:0007669"/>
    <property type="project" value="TreeGrafter"/>
</dbReference>
<accession>A0A8S3ZTT3</accession>